<reference evidence="3 4" key="1">
    <citation type="journal article" date="2022" name="IScience">
        <title>An ultrasensitive nanofiber-based assay for enzymatic hydrolysis and deep-sea microbial degradation of cellulose.</title>
        <authorList>
            <person name="Tsudome M."/>
            <person name="Tachioka M."/>
            <person name="Miyazaki M."/>
            <person name="Uchimura K."/>
            <person name="Tsuda M."/>
            <person name="Takaki Y."/>
            <person name="Deguchi S."/>
        </authorList>
    </citation>
    <scope>NUCLEOTIDE SEQUENCE [LARGE SCALE GENOMIC DNA]</scope>
    <source>
        <strain evidence="3 4">GE09</strain>
    </source>
</reference>
<dbReference type="PANTHER" id="PTHR43798:SF33">
    <property type="entry name" value="HYDROLASE, PUTATIVE (AFU_ORTHOLOGUE AFUA_2G14860)-RELATED"/>
    <property type="match status" value="1"/>
</dbReference>
<dbReference type="EMBL" id="AP023086">
    <property type="protein sequence ID" value="BCD96528.1"/>
    <property type="molecule type" value="Genomic_DNA"/>
</dbReference>
<dbReference type="Gene3D" id="3.40.50.1820">
    <property type="entry name" value="alpha/beta hydrolase"/>
    <property type="match status" value="1"/>
</dbReference>
<evidence type="ECO:0000259" key="2">
    <source>
        <dbReference type="Pfam" id="PF00561"/>
    </source>
</evidence>
<proteinExistence type="predicted"/>
<evidence type="ECO:0000313" key="3">
    <source>
        <dbReference type="EMBL" id="BCD96528.1"/>
    </source>
</evidence>
<accession>A0AAN2BJ24</accession>
<dbReference type="Proteomes" id="UP001320119">
    <property type="component" value="Chromosome"/>
</dbReference>
<feature type="signal peptide" evidence="1">
    <location>
        <begin position="1"/>
        <end position="21"/>
    </location>
</feature>
<dbReference type="Pfam" id="PF00561">
    <property type="entry name" value="Abhydrolase_1"/>
    <property type="match status" value="1"/>
</dbReference>
<dbReference type="InterPro" id="IPR000073">
    <property type="entry name" value="AB_hydrolase_1"/>
</dbReference>
<dbReference type="AlphaFoldDB" id="A0AAN2BJ24"/>
<dbReference type="PRINTS" id="PR00111">
    <property type="entry name" value="ABHYDROLASE"/>
</dbReference>
<dbReference type="SUPFAM" id="SSF53474">
    <property type="entry name" value="alpha/beta-Hydrolases"/>
    <property type="match status" value="1"/>
</dbReference>
<dbReference type="InterPro" id="IPR029058">
    <property type="entry name" value="AB_hydrolase_fold"/>
</dbReference>
<organism evidence="3 4">
    <name type="scientific">Marinagarivorans cellulosilyticus</name>
    <dbReference type="NCBI Taxonomy" id="2721545"/>
    <lineage>
        <taxon>Bacteria</taxon>
        <taxon>Pseudomonadati</taxon>
        <taxon>Pseudomonadota</taxon>
        <taxon>Gammaproteobacteria</taxon>
        <taxon>Cellvibrionales</taxon>
        <taxon>Cellvibrionaceae</taxon>
        <taxon>Marinagarivorans</taxon>
    </lineage>
</organism>
<dbReference type="GO" id="GO:0016020">
    <property type="term" value="C:membrane"/>
    <property type="evidence" value="ECO:0007669"/>
    <property type="project" value="TreeGrafter"/>
</dbReference>
<evidence type="ECO:0000256" key="1">
    <source>
        <dbReference type="SAM" id="SignalP"/>
    </source>
</evidence>
<feature type="domain" description="AB hydrolase-1" evidence="2">
    <location>
        <begin position="88"/>
        <end position="322"/>
    </location>
</feature>
<dbReference type="PANTHER" id="PTHR43798">
    <property type="entry name" value="MONOACYLGLYCEROL LIPASE"/>
    <property type="match status" value="1"/>
</dbReference>
<sequence>MKTYWRLVVLTLLWWPTLANAGWLDKVADILKEVSANDNIEESRPAAQLIEAKNGDPRLPKHWQTYWLDEPVFQGRVFLAATGKLDGPVIMLVHGLGQNGLRDWLPVVPALEQHYRIVMVDLPGFALSAPPKAKLSPSHYAELLHFIKPYFSAAAVTVVGHSMGAAVALRYAHQYPNDTHKIGLIDAAGILQRTAFIKHSATGRIPTNPEVVSQGILEYAVGAQDLGNAMIEKMIGLPDPTVWLGKSETAWGIALGAYPNVNAAMGLIEEDFAAAAFETPLPVAILWGKNDPIAPLRTGQALVNTLPDSHLTIIDGAKHVPMASHSAAVEQWFLHTLLADKGWGAAANATKHSAQGANQNTPKDFNCEHQAGKVLTGQYRHISLNDCTGIVLQDVIAEKIVLRDSVIEINNSHIGATSIAIDASDSVAVVTGSHIAGAVHLNDARLDIAGSQFTTDKPFVVNAESRIVASVCRIGQQRYLHGDMVLHQQHY</sequence>
<feature type="chain" id="PRO_5042967064" description="AB hydrolase-1 domain-containing protein" evidence="1">
    <location>
        <begin position="22"/>
        <end position="491"/>
    </location>
</feature>
<dbReference type="KEGG" id="marq:MARGE09_P0728"/>
<keyword evidence="4" id="KW-1185">Reference proteome</keyword>
<keyword evidence="1" id="KW-0732">Signal</keyword>
<dbReference type="InterPro" id="IPR050266">
    <property type="entry name" value="AB_hydrolase_sf"/>
</dbReference>
<gene>
    <name evidence="3" type="ORF">MARGE09_P0728</name>
</gene>
<evidence type="ECO:0000313" key="4">
    <source>
        <dbReference type="Proteomes" id="UP001320119"/>
    </source>
</evidence>
<protein>
    <recommendedName>
        <fullName evidence="2">AB hydrolase-1 domain-containing protein</fullName>
    </recommendedName>
</protein>
<name>A0AAN2BJ24_9GAMM</name>
<dbReference type="RefSeq" id="WP_236986024.1">
    <property type="nucleotide sequence ID" value="NZ_AP023086.1"/>
</dbReference>